<evidence type="ECO:0000313" key="1">
    <source>
        <dbReference type="EMBL" id="CAK5088368.1"/>
    </source>
</evidence>
<evidence type="ECO:0000313" key="2">
    <source>
        <dbReference type="Proteomes" id="UP001497535"/>
    </source>
</evidence>
<reference evidence="1" key="1">
    <citation type="submission" date="2023-11" db="EMBL/GenBank/DDBJ databases">
        <authorList>
            <person name="Poullet M."/>
        </authorList>
    </citation>
    <scope>NUCLEOTIDE SEQUENCE</scope>
    <source>
        <strain evidence="1">E1834</strain>
    </source>
</reference>
<proteinExistence type="predicted"/>
<protein>
    <submittedName>
        <fullName evidence="1">Uncharacterized protein</fullName>
    </submittedName>
</protein>
<organism evidence="1 2">
    <name type="scientific">Meloidogyne enterolobii</name>
    <name type="common">Root-knot nematode worm</name>
    <name type="synonym">Meloidogyne mayaguensis</name>
    <dbReference type="NCBI Taxonomy" id="390850"/>
    <lineage>
        <taxon>Eukaryota</taxon>
        <taxon>Metazoa</taxon>
        <taxon>Ecdysozoa</taxon>
        <taxon>Nematoda</taxon>
        <taxon>Chromadorea</taxon>
        <taxon>Rhabditida</taxon>
        <taxon>Tylenchina</taxon>
        <taxon>Tylenchomorpha</taxon>
        <taxon>Tylenchoidea</taxon>
        <taxon>Meloidogynidae</taxon>
        <taxon>Meloidogyninae</taxon>
        <taxon>Meloidogyne</taxon>
    </lineage>
</organism>
<dbReference type="Proteomes" id="UP001497535">
    <property type="component" value="Unassembled WGS sequence"/>
</dbReference>
<sequence>MFITLTDCLYEERKFSTTKTILEKFFGSKKFFFEFLLKQKINCLSISVNVIERNFLIIKNIFLVISSKVQASDYCDFCLGDLTKNAAGKAEELVSCHDCGRSGHPTCLKFTKNMLISTKRYGWQCIECKACSICGTSENDHQLLFWYVE</sequence>
<keyword evidence="2" id="KW-1185">Reference proteome</keyword>
<name>A0ACB1AAX0_MELEN</name>
<dbReference type="EMBL" id="CAVMJV010000071">
    <property type="protein sequence ID" value="CAK5088368.1"/>
    <property type="molecule type" value="Genomic_DNA"/>
</dbReference>
<comment type="caution">
    <text evidence="1">The sequence shown here is derived from an EMBL/GenBank/DDBJ whole genome shotgun (WGS) entry which is preliminary data.</text>
</comment>
<accession>A0ACB1AAX0</accession>
<gene>
    <name evidence="1" type="ORF">MENTE1834_LOCUS36015</name>
</gene>